<feature type="coiled-coil region" evidence="1">
    <location>
        <begin position="155"/>
        <end position="182"/>
    </location>
</feature>
<dbReference type="InterPro" id="IPR051678">
    <property type="entry name" value="AGP_Transferase"/>
</dbReference>
<gene>
    <name evidence="3" type="ORF">J2TS6_40770</name>
</gene>
<dbReference type="AlphaFoldDB" id="A0A920CAY2"/>
<dbReference type="GO" id="GO:0005524">
    <property type="term" value="F:ATP binding"/>
    <property type="evidence" value="ECO:0007669"/>
    <property type="project" value="InterPro"/>
</dbReference>
<dbReference type="RefSeq" id="WP_160042932.1">
    <property type="nucleotide sequence ID" value="NZ_BORQ01000005.1"/>
</dbReference>
<keyword evidence="1" id="KW-0175">Coiled coil</keyword>
<accession>A0A920CAY2</accession>
<protein>
    <recommendedName>
        <fullName evidence="2">Protein kinase domain-containing protein</fullName>
    </recommendedName>
</protein>
<dbReference type="PANTHER" id="PTHR21310">
    <property type="entry name" value="AMINOGLYCOSIDE PHOSPHOTRANSFERASE-RELATED-RELATED"/>
    <property type="match status" value="1"/>
</dbReference>
<reference evidence="3" key="1">
    <citation type="submission" date="2021-03" db="EMBL/GenBank/DDBJ databases">
        <title>Antimicrobial resistance genes in bacteria isolated from Japanese honey, and their potential for conferring macrolide and lincosamide resistance in the American foulbrood pathogen Paenibacillus larvae.</title>
        <authorList>
            <person name="Okamoto M."/>
            <person name="Kumagai M."/>
            <person name="Kanamori H."/>
            <person name="Takamatsu D."/>
        </authorList>
    </citation>
    <scope>NUCLEOTIDE SEQUENCE</scope>
    <source>
        <strain evidence="3">J2TS6</strain>
    </source>
</reference>
<comment type="caution">
    <text evidence="3">The sequence shown here is derived from an EMBL/GenBank/DDBJ whole genome shotgun (WGS) entry which is preliminary data.</text>
</comment>
<evidence type="ECO:0000259" key="2">
    <source>
        <dbReference type="PROSITE" id="PS50011"/>
    </source>
</evidence>
<dbReference type="Pfam" id="PF01636">
    <property type="entry name" value="APH"/>
    <property type="match status" value="1"/>
</dbReference>
<dbReference type="SUPFAM" id="SSF56112">
    <property type="entry name" value="Protein kinase-like (PK-like)"/>
    <property type="match status" value="1"/>
</dbReference>
<dbReference type="InterPro" id="IPR002575">
    <property type="entry name" value="Aminoglycoside_PTrfase"/>
</dbReference>
<dbReference type="GO" id="GO:0004672">
    <property type="term" value="F:protein kinase activity"/>
    <property type="evidence" value="ECO:0007669"/>
    <property type="project" value="InterPro"/>
</dbReference>
<dbReference type="PROSITE" id="PS50011">
    <property type="entry name" value="PROTEIN_KINASE_DOM"/>
    <property type="match status" value="1"/>
</dbReference>
<dbReference type="EMBL" id="BORQ01000005">
    <property type="protein sequence ID" value="GIO32936.1"/>
    <property type="molecule type" value="Genomic_DNA"/>
</dbReference>
<keyword evidence="4" id="KW-1185">Reference proteome</keyword>
<feature type="domain" description="Protein kinase" evidence="2">
    <location>
        <begin position="24"/>
        <end position="316"/>
    </location>
</feature>
<evidence type="ECO:0000256" key="1">
    <source>
        <dbReference type="SAM" id="Coils"/>
    </source>
</evidence>
<organism evidence="3 4">
    <name type="scientific">Paenibacillus albilobatus</name>
    <dbReference type="NCBI Taxonomy" id="2716884"/>
    <lineage>
        <taxon>Bacteria</taxon>
        <taxon>Bacillati</taxon>
        <taxon>Bacillota</taxon>
        <taxon>Bacilli</taxon>
        <taxon>Bacillales</taxon>
        <taxon>Paenibacillaceae</taxon>
        <taxon>Paenibacillus</taxon>
    </lineage>
</organism>
<evidence type="ECO:0000313" key="3">
    <source>
        <dbReference type="EMBL" id="GIO32936.1"/>
    </source>
</evidence>
<proteinExistence type="predicted"/>
<name>A0A920CAY2_9BACL</name>
<sequence length="316" mass="36417">MNKKQEPKVGLVSDLVRQYLRTTDFRIERERSGVSTYVYRINANDEVFYLRILPEQDMSFAPEVYVHQLLRKKGVQVPEVLHFEPVHEELGLSVMLVREIPGAHAGRVTSQESYERVMLDAGSQIALVHGIPVEGFGWIRRGREEDKSVLRGENRSADEQLLEFLEDDVQFLSEKLINKEEASIIRRIMERGLPLMSRYEPRLVHGDFDDSHIFQDNGTYTGIIDFGEIQGSSPLYDLGHFKLHDGQRYKGFPALVEGYQSVVPLTAWDQLEIDLWAVWIGVRRLGIVARRSPDADYVHQLLNRVREVFGVVSRQL</sequence>
<dbReference type="InterPro" id="IPR000719">
    <property type="entry name" value="Prot_kinase_dom"/>
</dbReference>
<dbReference type="Proteomes" id="UP000679779">
    <property type="component" value="Unassembled WGS sequence"/>
</dbReference>
<evidence type="ECO:0000313" key="4">
    <source>
        <dbReference type="Proteomes" id="UP000679779"/>
    </source>
</evidence>
<dbReference type="InterPro" id="IPR011009">
    <property type="entry name" value="Kinase-like_dom_sf"/>
</dbReference>
<dbReference type="Gene3D" id="3.90.1200.10">
    <property type="match status" value="1"/>
</dbReference>